<feature type="domain" description="HTH marR-type" evidence="1">
    <location>
        <begin position="58"/>
        <end position="102"/>
    </location>
</feature>
<dbReference type="Gene3D" id="1.10.10.10">
    <property type="entry name" value="Winged helix-like DNA-binding domain superfamily/Winged helix DNA-binding domain"/>
    <property type="match status" value="1"/>
</dbReference>
<dbReference type="InterPro" id="IPR036388">
    <property type="entry name" value="WH-like_DNA-bd_sf"/>
</dbReference>
<dbReference type="EMBL" id="BSTJ01000011">
    <property type="protein sequence ID" value="GLY79193.1"/>
    <property type="molecule type" value="Genomic_DNA"/>
</dbReference>
<dbReference type="Pfam" id="PF12802">
    <property type="entry name" value="MarR_2"/>
    <property type="match status" value="1"/>
</dbReference>
<reference evidence="2" key="1">
    <citation type="submission" date="2023-03" db="EMBL/GenBank/DDBJ databases">
        <title>Actinoallomurus iriomotensis NBRC 103681.</title>
        <authorList>
            <person name="Ichikawa N."/>
            <person name="Sato H."/>
            <person name="Tonouchi N."/>
        </authorList>
    </citation>
    <scope>NUCLEOTIDE SEQUENCE</scope>
    <source>
        <strain evidence="2">NBRC 103681</strain>
    </source>
</reference>
<dbReference type="GO" id="GO:0003700">
    <property type="term" value="F:DNA-binding transcription factor activity"/>
    <property type="evidence" value="ECO:0007669"/>
    <property type="project" value="InterPro"/>
</dbReference>
<dbReference type="SUPFAM" id="SSF46785">
    <property type="entry name" value="Winged helix' DNA-binding domain"/>
    <property type="match status" value="1"/>
</dbReference>
<evidence type="ECO:0000313" key="3">
    <source>
        <dbReference type="Proteomes" id="UP001165135"/>
    </source>
</evidence>
<dbReference type="Proteomes" id="UP001165135">
    <property type="component" value="Unassembled WGS sequence"/>
</dbReference>
<dbReference type="InterPro" id="IPR036390">
    <property type="entry name" value="WH_DNA-bd_sf"/>
</dbReference>
<protein>
    <recommendedName>
        <fullName evidence="1">HTH marR-type domain-containing protein</fullName>
    </recommendedName>
</protein>
<dbReference type="RefSeq" id="WP_285630306.1">
    <property type="nucleotide sequence ID" value="NZ_BSTJ01000011.1"/>
</dbReference>
<accession>A0A9W6VNU8</accession>
<sequence length="265" mass="29090">MKRTIAVDQQVYDIITGLQARAGEPTVNAVMRLLLGLPAVPRRTRVHSTDAITAALWDHPGSTASEVAEATGLAYSTTASILAELKKAGLAHRAPDQTQRRRGAIIHRWQLSAPPSTPAAETVELRELVLTLAQQAIDEADKARNELAKQLDQDIVKDGFEFIEAMAALAYRQPYARWWTTLTCHIQNGLDPATALHKTREAAHRALLRLDASTPCTRCPRTKDPVVILRQAANDFRHDTDPAAILHASREITLPAGPASTDRRE</sequence>
<organism evidence="2 3">
    <name type="scientific">Actinoallomurus iriomotensis</name>
    <dbReference type="NCBI Taxonomy" id="478107"/>
    <lineage>
        <taxon>Bacteria</taxon>
        <taxon>Bacillati</taxon>
        <taxon>Actinomycetota</taxon>
        <taxon>Actinomycetes</taxon>
        <taxon>Streptosporangiales</taxon>
        <taxon>Thermomonosporaceae</taxon>
        <taxon>Actinoallomurus</taxon>
    </lineage>
</organism>
<dbReference type="InterPro" id="IPR000835">
    <property type="entry name" value="HTH_MarR-typ"/>
</dbReference>
<dbReference type="AlphaFoldDB" id="A0A9W6VNU8"/>
<proteinExistence type="predicted"/>
<evidence type="ECO:0000259" key="1">
    <source>
        <dbReference type="Pfam" id="PF12802"/>
    </source>
</evidence>
<evidence type="ECO:0000313" key="2">
    <source>
        <dbReference type="EMBL" id="GLY79193.1"/>
    </source>
</evidence>
<comment type="caution">
    <text evidence="2">The sequence shown here is derived from an EMBL/GenBank/DDBJ whole genome shotgun (WGS) entry which is preliminary data.</text>
</comment>
<name>A0A9W6VNU8_9ACTN</name>
<gene>
    <name evidence="2" type="ORF">Airi01_074600</name>
</gene>